<accession>A0A814SN85</accession>
<gene>
    <name evidence="1" type="ORF">IZO911_LOCUS25556</name>
</gene>
<dbReference type="AlphaFoldDB" id="A0A814SN85"/>
<comment type="caution">
    <text evidence="1">The sequence shown here is derived from an EMBL/GenBank/DDBJ whole genome shotgun (WGS) entry which is preliminary data.</text>
</comment>
<reference evidence="1" key="1">
    <citation type="submission" date="2021-02" db="EMBL/GenBank/DDBJ databases">
        <authorList>
            <person name="Nowell W R."/>
        </authorList>
    </citation>
    <scope>NUCLEOTIDE SEQUENCE</scope>
</reference>
<name>A0A814SN85_9BILA</name>
<dbReference type="EMBL" id="CAJNOE010000321">
    <property type="protein sequence ID" value="CAF1147022.1"/>
    <property type="molecule type" value="Genomic_DNA"/>
</dbReference>
<evidence type="ECO:0000313" key="2">
    <source>
        <dbReference type="Proteomes" id="UP000663860"/>
    </source>
</evidence>
<evidence type="ECO:0000313" key="1">
    <source>
        <dbReference type="EMBL" id="CAF1147022.1"/>
    </source>
</evidence>
<dbReference type="Proteomes" id="UP000663860">
    <property type="component" value="Unassembled WGS sequence"/>
</dbReference>
<sequence length="174" mass="19840">MVSASRNLSDSLLPTLTISFVSGYYYQVSATFLVQPFFADFLLEILISTSSREVRQCALRNIIRLCKIETSACDIRAVIHQILLKARLPLWSTSSAGTRGPNQKLLAQSIEYFDLRCQLTENLTKEMQKMLHIDAQQILTDEFNWLSTYTVSSTSNELRAIDNILFMGKKERYG</sequence>
<protein>
    <submittedName>
        <fullName evidence="1">Uncharacterized protein</fullName>
    </submittedName>
</protein>
<proteinExistence type="predicted"/>
<organism evidence="1 2">
    <name type="scientific">Adineta steineri</name>
    <dbReference type="NCBI Taxonomy" id="433720"/>
    <lineage>
        <taxon>Eukaryota</taxon>
        <taxon>Metazoa</taxon>
        <taxon>Spiralia</taxon>
        <taxon>Gnathifera</taxon>
        <taxon>Rotifera</taxon>
        <taxon>Eurotatoria</taxon>
        <taxon>Bdelloidea</taxon>
        <taxon>Adinetida</taxon>
        <taxon>Adinetidae</taxon>
        <taxon>Adineta</taxon>
    </lineage>
</organism>